<dbReference type="PANTHER" id="PTHR11702:SF43">
    <property type="entry name" value="GTP-BINDING PROTEIN 10"/>
    <property type="match status" value="1"/>
</dbReference>
<dbReference type="Gene3D" id="3.40.50.300">
    <property type="entry name" value="P-loop containing nucleotide triphosphate hydrolases"/>
    <property type="match status" value="1"/>
</dbReference>
<dbReference type="AlphaFoldDB" id="A0A9W9Y7S2"/>
<dbReference type="Pfam" id="PF01926">
    <property type="entry name" value="MMR_HSR1"/>
    <property type="match status" value="1"/>
</dbReference>
<dbReference type="GO" id="GO:0003924">
    <property type="term" value="F:GTPase activity"/>
    <property type="evidence" value="ECO:0007669"/>
    <property type="project" value="InterPro"/>
</dbReference>
<dbReference type="GO" id="GO:0042254">
    <property type="term" value="P:ribosome biogenesis"/>
    <property type="evidence" value="ECO:0007669"/>
    <property type="project" value="UniProtKB-UniRule"/>
</dbReference>
<feature type="region of interest" description="Disordered" evidence="3">
    <location>
        <begin position="333"/>
        <end position="355"/>
    </location>
</feature>
<dbReference type="GO" id="GO:0005739">
    <property type="term" value="C:mitochondrion"/>
    <property type="evidence" value="ECO:0007669"/>
    <property type="project" value="TreeGrafter"/>
</dbReference>
<dbReference type="InterPro" id="IPR045086">
    <property type="entry name" value="OBG_GTPase"/>
</dbReference>
<dbReference type="SUPFAM" id="SSF52540">
    <property type="entry name" value="P-loop containing nucleoside triphosphate hydrolases"/>
    <property type="match status" value="1"/>
</dbReference>
<accession>A0A9W9Y7S2</accession>
<protein>
    <submittedName>
        <fullName evidence="6">GTP-binding protein 10</fullName>
    </submittedName>
</protein>
<dbReference type="InterPro" id="IPR027417">
    <property type="entry name" value="P-loop_NTPase"/>
</dbReference>
<dbReference type="InterPro" id="IPR006169">
    <property type="entry name" value="GTP1_OBG_dom"/>
</dbReference>
<gene>
    <name evidence="6" type="primary">GTPBP10_1</name>
    <name evidence="6" type="ORF">OS493_035825</name>
</gene>
<name>A0A9W9Y7S2_9CNID</name>
<feature type="domain" description="OBG-type G" evidence="4">
    <location>
        <begin position="500"/>
        <end position="688"/>
    </location>
</feature>
<proteinExistence type="predicted"/>
<keyword evidence="7" id="KW-1185">Reference proteome</keyword>
<dbReference type="InterPro" id="IPR006073">
    <property type="entry name" value="GTP-bd"/>
</dbReference>
<keyword evidence="2" id="KW-0342">GTP-binding</keyword>
<evidence type="ECO:0000313" key="7">
    <source>
        <dbReference type="Proteomes" id="UP001163046"/>
    </source>
</evidence>
<dbReference type="SUPFAM" id="SSF82051">
    <property type="entry name" value="Obg GTP-binding protein N-terminal domain"/>
    <property type="match status" value="1"/>
</dbReference>
<feature type="domain" description="Obg" evidence="5">
    <location>
        <begin position="359"/>
        <end position="499"/>
    </location>
</feature>
<comment type="caution">
    <text evidence="6">The sequence shown here is derived from an EMBL/GenBank/DDBJ whole genome shotgun (WGS) entry which is preliminary data.</text>
</comment>
<evidence type="ECO:0000259" key="5">
    <source>
        <dbReference type="PROSITE" id="PS51883"/>
    </source>
</evidence>
<dbReference type="InterPro" id="IPR036726">
    <property type="entry name" value="GTP1_OBG_dom_sf"/>
</dbReference>
<dbReference type="OrthoDB" id="347018at2759"/>
<dbReference type="EMBL" id="MU827833">
    <property type="protein sequence ID" value="KAJ7319515.1"/>
    <property type="molecule type" value="Genomic_DNA"/>
</dbReference>
<evidence type="ECO:0000256" key="2">
    <source>
        <dbReference type="ARBA" id="ARBA00023134"/>
    </source>
</evidence>
<dbReference type="PRINTS" id="PR00326">
    <property type="entry name" value="GTP1OBG"/>
</dbReference>
<dbReference type="PANTHER" id="PTHR11702">
    <property type="entry name" value="DEVELOPMENTALLY REGULATED GTP-BINDING PROTEIN-RELATED"/>
    <property type="match status" value="1"/>
</dbReference>
<organism evidence="6 7">
    <name type="scientific">Desmophyllum pertusum</name>
    <dbReference type="NCBI Taxonomy" id="174260"/>
    <lineage>
        <taxon>Eukaryota</taxon>
        <taxon>Metazoa</taxon>
        <taxon>Cnidaria</taxon>
        <taxon>Anthozoa</taxon>
        <taxon>Hexacorallia</taxon>
        <taxon>Scleractinia</taxon>
        <taxon>Caryophylliina</taxon>
        <taxon>Caryophylliidae</taxon>
        <taxon>Desmophyllum</taxon>
    </lineage>
</organism>
<dbReference type="Pfam" id="PF01018">
    <property type="entry name" value="GTP1_OBG"/>
    <property type="match status" value="1"/>
</dbReference>
<evidence type="ECO:0000313" key="6">
    <source>
        <dbReference type="EMBL" id="KAJ7319515.1"/>
    </source>
</evidence>
<evidence type="ECO:0000256" key="3">
    <source>
        <dbReference type="SAM" id="MobiDB-lite"/>
    </source>
</evidence>
<dbReference type="PROSITE" id="PS51883">
    <property type="entry name" value="OBG"/>
    <property type="match status" value="1"/>
</dbReference>
<dbReference type="InterPro" id="IPR031167">
    <property type="entry name" value="G_OBG"/>
</dbReference>
<dbReference type="PROSITE" id="PS51710">
    <property type="entry name" value="G_OBG"/>
    <property type="match status" value="1"/>
</dbReference>
<reference evidence="6" key="1">
    <citation type="submission" date="2023-01" db="EMBL/GenBank/DDBJ databases">
        <title>Genome assembly of the deep-sea coral Lophelia pertusa.</title>
        <authorList>
            <person name="Herrera S."/>
            <person name="Cordes E."/>
        </authorList>
    </citation>
    <scope>NUCLEOTIDE SEQUENCE</scope>
    <source>
        <strain evidence="6">USNM1676648</strain>
        <tissue evidence="6">Polyp</tissue>
    </source>
</reference>
<dbReference type="Gene3D" id="2.70.210.12">
    <property type="entry name" value="GTP1/OBG domain"/>
    <property type="match status" value="1"/>
</dbReference>
<sequence>MADVVIRSCGFRAFIPSCCRAWSGARHLRTAAGIHKAFGGSVVKSNTRETFMSITKVCASCTKIRKLSSPSSVTLPSQVITAKSAEVQKSKKYQPLHVMPFSPTQGGKCVAHVLLKHKPKRALVFVRAKVLAVELARELEEYGMKCSLPKSEDEADAKSDGVSSQEAARMYSLYPVTMDIEAIDTEAMDRCSMNRQEGDRQTVDAEPLNIESVSNMEPDITVLTEDEVHSMEDLLPVDLIILVQQPMSGRAFTLFCLKKTHTKVKPLDVMLLYAHNDIPFLRQMQTYVDVRKQVPPSFYGVSVMTEGLPSLHEESVVMPGRHLIEPPPPSITATIPPKPNKSKLFTPPVAVPSKRPDRHMLEDRARIYVRGGGGGQGSPSFGGMGGDGGDIIVQCLPRDNLRHFTLRENRRIIGEHGTSFSIDQRGKKHRGIRGRDVIIPVPVGTTLSTDDGRIIGELEELGSKVVVAKGGRGGSVVTSVTWGGEKGERNIVRLEMRLSSDVALVGFPNAGKSTLLSTISNANPKTADYAFTTMRPNIGMVEYSDHSQVRVADLPGLIEGASINKGLGHAFLKHTEKARALALVVDIDGFHFNDKFPARTAFENVCILLKELFLYNRELLNRPKMLIVTKLDRKGATSRFQALKQELHSIQQHETLLSVLQEISSNSPTAQENTNLVDLTEELTRTSFDSIVPFLQ</sequence>
<evidence type="ECO:0000259" key="4">
    <source>
        <dbReference type="PROSITE" id="PS51710"/>
    </source>
</evidence>
<dbReference type="GO" id="GO:0005525">
    <property type="term" value="F:GTP binding"/>
    <property type="evidence" value="ECO:0007669"/>
    <property type="project" value="UniProtKB-KW"/>
</dbReference>
<keyword evidence="1" id="KW-0547">Nucleotide-binding</keyword>
<dbReference type="Proteomes" id="UP001163046">
    <property type="component" value="Unassembled WGS sequence"/>
</dbReference>
<dbReference type="CDD" id="cd01898">
    <property type="entry name" value="Obg"/>
    <property type="match status" value="1"/>
</dbReference>
<evidence type="ECO:0000256" key="1">
    <source>
        <dbReference type="ARBA" id="ARBA00022741"/>
    </source>
</evidence>